<keyword evidence="2" id="KW-1133">Transmembrane helix</keyword>
<reference evidence="3 4" key="1">
    <citation type="journal article" date="2015" name="BMC Genomics">
        <title>Insights from the genome of Ophiocordyceps polyrhachis-furcata to pathogenicity and host specificity in insect fungi.</title>
        <authorList>
            <person name="Wichadakul D."/>
            <person name="Kobmoo N."/>
            <person name="Ingsriswang S."/>
            <person name="Tangphatsornruang S."/>
            <person name="Chantasingh D."/>
            <person name="Luangsa-ard J.J."/>
            <person name="Eurwilaichitr L."/>
        </authorList>
    </citation>
    <scope>NUCLEOTIDE SEQUENCE [LARGE SCALE GENOMIC DNA]</scope>
    <source>
        <strain evidence="3 4">BCC 54312</strain>
    </source>
</reference>
<accession>A0A367KZR9</accession>
<dbReference type="Pfam" id="PF20246">
    <property type="entry name" value="DUF6601"/>
    <property type="match status" value="1"/>
</dbReference>
<dbReference type="PANTHER" id="PTHR34414:SF1">
    <property type="entry name" value="SUBTILISIN-LIKE SERINE PROTEASE"/>
    <property type="match status" value="1"/>
</dbReference>
<feature type="transmembrane region" description="Helical" evidence="2">
    <location>
        <begin position="280"/>
        <end position="306"/>
    </location>
</feature>
<dbReference type="EMBL" id="LKCN02000024">
    <property type="protein sequence ID" value="RCI07670.1"/>
    <property type="molecule type" value="Genomic_DNA"/>
</dbReference>
<evidence type="ECO:0000313" key="3">
    <source>
        <dbReference type="EMBL" id="RCI07670.1"/>
    </source>
</evidence>
<protein>
    <recommendedName>
        <fullName evidence="5">Subtilisin-like serine protease</fullName>
    </recommendedName>
</protein>
<feature type="region of interest" description="Disordered" evidence="1">
    <location>
        <begin position="1"/>
        <end position="31"/>
    </location>
</feature>
<keyword evidence="2" id="KW-0472">Membrane</keyword>
<dbReference type="AlphaFoldDB" id="A0A367KZR9"/>
<dbReference type="STRING" id="1330021.A0A367KZR9"/>
<feature type="transmembrane region" description="Helical" evidence="2">
    <location>
        <begin position="241"/>
        <end position="260"/>
    </location>
</feature>
<organism evidence="3 4">
    <name type="scientific">Ophiocordyceps polyrhachis-furcata BCC 54312</name>
    <dbReference type="NCBI Taxonomy" id="1330021"/>
    <lineage>
        <taxon>Eukaryota</taxon>
        <taxon>Fungi</taxon>
        <taxon>Dikarya</taxon>
        <taxon>Ascomycota</taxon>
        <taxon>Pezizomycotina</taxon>
        <taxon>Sordariomycetes</taxon>
        <taxon>Hypocreomycetidae</taxon>
        <taxon>Hypocreales</taxon>
        <taxon>Ophiocordycipitaceae</taxon>
        <taxon>Ophiocordyceps</taxon>
    </lineage>
</organism>
<keyword evidence="2" id="KW-0812">Transmembrane</keyword>
<dbReference type="Proteomes" id="UP000253664">
    <property type="component" value="Unassembled WGS sequence"/>
</dbReference>
<evidence type="ECO:0000256" key="2">
    <source>
        <dbReference type="SAM" id="Phobius"/>
    </source>
</evidence>
<dbReference type="PANTHER" id="PTHR34414">
    <property type="entry name" value="HET DOMAIN-CONTAINING PROTEIN-RELATED"/>
    <property type="match status" value="1"/>
</dbReference>
<gene>
    <name evidence="3" type="ORF">L249_5751</name>
</gene>
<evidence type="ECO:0008006" key="5">
    <source>
        <dbReference type="Google" id="ProtNLM"/>
    </source>
</evidence>
<comment type="caution">
    <text evidence="3">The sequence shown here is derived from an EMBL/GenBank/DDBJ whole genome shotgun (WGS) entry which is preliminary data.</text>
</comment>
<evidence type="ECO:0000313" key="4">
    <source>
        <dbReference type="Proteomes" id="UP000253664"/>
    </source>
</evidence>
<dbReference type="InterPro" id="IPR046536">
    <property type="entry name" value="DUF6601"/>
</dbReference>
<name>A0A367KZR9_9HYPO</name>
<proteinExistence type="predicted"/>
<evidence type="ECO:0000256" key="1">
    <source>
        <dbReference type="SAM" id="MobiDB-lite"/>
    </source>
</evidence>
<dbReference type="OrthoDB" id="5086500at2759"/>
<keyword evidence="4" id="KW-1185">Reference proteome</keyword>
<sequence length="324" mass="36989">MGAAPHFRPDPVSPVRAPPFPPEHELVTGKSTGTLPGYPHLSLGDRPQLWAFLSSELWATDLEAMAPRLWWMSKPDSANISALHRQIIKRRAIVITEDPRLHLVWIDNRIFIKPLPRYLLSHTFWSHHLCAEASDADERRARLTCAALGYLRSFRYLIRYESDLRIAQDPNLCLVPAGVSWGQFSRFSSDLASIVDDDVSPRYYFGEIRLTRLNFYAPFLLGKSNYQRVEYQYASYFARSYAPLLFVIGVTSVILAALQVAVAVDQDQVKSGRVMASLGLWLSVTVMVVFCSLFFGLAILLVYKIAKEWHYAIRHRRRLLKPVP</sequence>